<feature type="active site" description="Charge relay system" evidence="5 6">
    <location>
        <position position="220"/>
    </location>
</feature>
<sequence>MRSTLTTYRLSAGLTALALAVTCASVPAAAQNEDGTGGPPSAVATDNAAIAAAQNDNYVDGSESVGSADWLADATGRKRVFIQTRGTSALMALSKAEKKGISAAAARRSARTIADATIAKTNVIVDAVKQLDPAAFEMYGSQYTVPGVAMEASAVALRKALNFDNVVTIVELPYYERPALETATGGSISTQTADGADLIRAIAAWQAGHTGQDVVVAVADSGFDYTHSDFGGPGTTAAYNTAKSNPAATPQSGWFDSTKVKGMIDLAGATGTGQNPDGNPIPTVSGFDHGTHVAGIVAGWGVNTNGTRFAPSSYSSVSAAQVKALKIGPGMAPNAKLWPIKIFADGSSGGTSLGVASLEYVAQQAGQGNKIDVINQSIGSDWGQVNNTYKENALQVLNQYGIIAVISEGNGGDYVDIGGSPGVQERALTVASADNTVTNGSVPISSFSSRGAHGSYDGRVKPDLTAIGGSVVSAYSGTGSNSTPASGTSMSSPMTAGAAAVAIGAHPGWKANNDNAALRFKALMMNTASSGVADAAGRKYSLTRTGTGLVNTADAAKSKVWLASDQNDHLVTASFGVVEASGPTTLTRTVTVHNDGASQVTFNTGYVPFTAVPGVNFTASPAQISIAAGAAAKVTVTLSIPDPLALRRTIDPTMSSTTSDGKARQYVTEASGILDLQSTDPANVPWLRLGVFAAPKPATKIVGQAPVFAGSDPLKGTLTFGGTGLDFGATSFAEAAQPLSMGFQWGITDDNNNVDERDYTRRSADTDVVGAATNAPELAEKSNGTLYFAIAGRGNRARPVTGMDSVSATIELTTKFNNAKYRLELVQPKNQGSSKKDDRYVVRTIRLSDNAVVETQSVNGYDAGLDTNAFDSNVWILTVNLKNIGFAAGHTGSTEIEYKARLIADSLNDDTGTITYDVYNPDLWFERPASWNSHFVRSVAGTNLVIHRKSQDTNAKVLLVHMHNVSGTRTQVLDVPPDTVTSSSPPVITGLPRVGQTLTATPGQWTGAATFGFAYQWLRGGQAIGGATGSSYTVAAGDEGKAFSVRVTATRGTKSGTATSASVTVHDGSPVATVPPAISGLPVAGATLAATPGTWLDADGATFAYQWLRGGQAIGGATGPTYPVAAQDERADLSVRVSATAGGRTGQATSAAVTVVPLSGSAGAGQGGEDESTAGLGISLSAATQAYGKGGVIATVRVPRAVVVVGAVVKIRSGETVLGQKALAADDIGIATSAASGYLSVEVPISATAAAGRHSVVATYTVQAGATTVTLTSASTVLTVTAGGSSTPPKTSTKPGTKKAAKKGAKITLKVSKKSVRAGATVKVRVKVTAGGKAASGKVAIRVGKKTVKVVKLKKGKRNVKVKLKKAGKQKITVRFRGSAKVKPKTSKAKVVRVLRAV</sequence>
<dbReference type="InterPro" id="IPR000209">
    <property type="entry name" value="Peptidase_S8/S53_dom"/>
</dbReference>
<accession>A0A542ZA54</accession>
<evidence type="ECO:0000256" key="4">
    <source>
        <dbReference type="ARBA" id="ARBA00022825"/>
    </source>
</evidence>
<evidence type="ECO:0000259" key="9">
    <source>
        <dbReference type="Pfam" id="PF16640"/>
    </source>
</evidence>
<organism evidence="10 11">
    <name type="scientific">Rarobacter faecitabidus</name>
    <dbReference type="NCBI Taxonomy" id="13243"/>
    <lineage>
        <taxon>Bacteria</taxon>
        <taxon>Bacillati</taxon>
        <taxon>Actinomycetota</taxon>
        <taxon>Actinomycetes</taxon>
        <taxon>Micrococcales</taxon>
        <taxon>Rarobacteraceae</taxon>
        <taxon>Rarobacter</taxon>
    </lineage>
</organism>
<proteinExistence type="inferred from homology"/>
<evidence type="ECO:0000256" key="6">
    <source>
        <dbReference type="PROSITE-ProRule" id="PRU01240"/>
    </source>
</evidence>
<dbReference type="Gene3D" id="3.40.50.200">
    <property type="entry name" value="Peptidase S8/S53 domain"/>
    <property type="match status" value="1"/>
</dbReference>
<dbReference type="InterPro" id="IPR036852">
    <property type="entry name" value="Peptidase_S8/S53_dom_sf"/>
</dbReference>
<gene>
    <name evidence="10" type="ORF">FB461_2302</name>
</gene>
<dbReference type="InterPro" id="IPR032109">
    <property type="entry name" value="Big_3_5"/>
</dbReference>
<feature type="signal peptide" evidence="7">
    <location>
        <begin position="1"/>
        <end position="30"/>
    </location>
</feature>
<name>A0A542ZA54_RARFA</name>
<dbReference type="GO" id="GO:0006508">
    <property type="term" value="P:proteolysis"/>
    <property type="evidence" value="ECO:0007669"/>
    <property type="project" value="UniProtKB-KW"/>
</dbReference>
<feature type="domain" description="Bacterial Ig-like" evidence="9">
    <location>
        <begin position="1310"/>
        <end position="1394"/>
    </location>
</feature>
<keyword evidence="2 6" id="KW-0645">Protease</keyword>
<feature type="active site" description="Charge relay system" evidence="5 6">
    <location>
        <position position="289"/>
    </location>
</feature>
<feature type="active site" description="Charge relay system" evidence="5 6">
    <location>
        <position position="489"/>
    </location>
</feature>
<dbReference type="EMBL" id="VFOS01000005">
    <property type="protein sequence ID" value="TQL57181.1"/>
    <property type="molecule type" value="Genomic_DNA"/>
</dbReference>
<evidence type="ECO:0000313" key="11">
    <source>
        <dbReference type="Proteomes" id="UP000315389"/>
    </source>
</evidence>
<evidence type="ECO:0000256" key="1">
    <source>
        <dbReference type="ARBA" id="ARBA00011073"/>
    </source>
</evidence>
<dbReference type="InterPro" id="IPR022398">
    <property type="entry name" value="Peptidase_S8_His-AS"/>
</dbReference>
<evidence type="ECO:0000313" key="10">
    <source>
        <dbReference type="EMBL" id="TQL57181.1"/>
    </source>
</evidence>
<dbReference type="PRINTS" id="PR00723">
    <property type="entry name" value="SUBTILISIN"/>
</dbReference>
<evidence type="ECO:0000256" key="7">
    <source>
        <dbReference type="SAM" id="SignalP"/>
    </source>
</evidence>
<evidence type="ECO:0000256" key="3">
    <source>
        <dbReference type="ARBA" id="ARBA00022801"/>
    </source>
</evidence>
<dbReference type="InterPro" id="IPR015500">
    <property type="entry name" value="Peptidase_S8_subtilisin-rel"/>
</dbReference>
<dbReference type="PROSITE" id="PS00138">
    <property type="entry name" value="SUBTILASE_SER"/>
    <property type="match status" value="1"/>
</dbReference>
<protein>
    <submittedName>
        <fullName evidence="10">Subtilisin family serine protease</fullName>
    </submittedName>
</protein>
<feature type="chain" id="PRO_5039532077" evidence="7">
    <location>
        <begin position="31"/>
        <end position="1398"/>
    </location>
</feature>
<keyword evidence="11" id="KW-1185">Reference proteome</keyword>
<dbReference type="Pfam" id="PF00082">
    <property type="entry name" value="Peptidase_S8"/>
    <property type="match status" value="1"/>
</dbReference>
<evidence type="ECO:0000256" key="2">
    <source>
        <dbReference type="ARBA" id="ARBA00022670"/>
    </source>
</evidence>
<evidence type="ECO:0000259" key="8">
    <source>
        <dbReference type="Pfam" id="PF00082"/>
    </source>
</evidence>
<keyword evidence="3 6" id="KW-0378">Hydrolase</keyword>
<comment type="caution">
    <text evidence="10">The sequence shown here is derived from an EMBL/GenBank/DDBJ whole genome shotgun (WGS) entry which is preliminary data.</text>
</comment>
<dbReference type="InterPro" id="IPR023828">
    <property type="entry name" value="Peptidase_S8_Ser-AS"/>
</dbReference>
<dbReference type="Pfam" id="PF16640">
    <property type="entry name" value="Big_3_5"/>
    <property type="match status" value="1"/>
</dbReference>
<comment type="similarity">
    <text evidence="1 6">Belongs to the peptidase S8 family.</text>
</comment>
<keyword evidence="4 6" id="KW-0720">Serine protease</keyword>
<dbReference type="PROSITE" id="PS51892">
    <property type="entry name" value="SUBTILASE"/>
    <property type="match status" value="1"/>
</dbReference>
<dbReference type="PANTHER" id="PTHR43806">
    <property type="entry name" value="PEPTIDASE S8"/>
    <property type="match status" value="1"/>
</dbReference>
<dbReference type="SUPFAM" id="SSF52743">
    <property type="entry name" value="Subtilisin-like"/>
    <property type="match status" value="1"/>
</dbReference>
<keyword evidence="7" id="KW-0732">Signal</keyword>
<dbReference type="Gene3D" id="2.60.40.2700">
    <property type="match status" value="2"/>
</dbReference>
<dbReference type="GO" id="GO:0004252">
    <property type="term" value="F:serine-type endopeptidase activity"/>
    <property type="evidence" value="ECO:0007669"/>
    <property type="project" value="UniProtKB-UniRule"/>
</dbReference>
<feature type="domain" description="Peptidase S8/S53" evidence="8">
    <location>
        <begin position="211"/>
        <end position="539"/>
    </location>
</feature>
<evidence type="ECO:0000256" key="5">
    <source>
        <dbReference type="PIRSR" id="PIRSR615500-1"/>
    </source>
</evidence>
<dbReference type="InterPro" id="IPR050131">
    <property type="entry name" value="Peptidase_S8_subtilisin-like"/>
</dbReference>
<dbReference type="PANTHER" id="PTHR43806:SF11">
    <property type="entry name" value="CEREVISIN-RELATED"/>
    <property type="match status" value="1"/>
</dbReference>
<dbReference type="Proteomes" id="UP000315389">
    <property type="component" value="Unassembled WGS sequence"/>
</dbReference>
<reference evidence="10 11" key="1">
    <citation type="submission" date="2019-06" db="EMBL/GenBank/DDBJ databases">
        <title>Sequencing the genomes of 1000 actinobacteria strains.</title>
        <authorList>
            <person name="Klenk H.-P."/>
        </authorList>
    </citation>
    <scope>NUCLEOTIDE SEQUENCE [LARGE SCALE GENOMIC DNA]</scope>
    <source>
        <strain evidence="10 11">DSM 4813</strain>
    </source>
</reference>
<dbReference type="PROSITE" id="PS00137">
    <property type="entry name" value="SUBTILASE_HIS"/>
    <property type="match status" value="1"/>
</dbReference>